<accession>A0A420XX56</accession>
<name>A0A420XX56_9PEZI</name>
<dbReference type="AlphaFoldDB" id="A0A420XX56"/>
<keyword evidence="2" id="KW-1185">Reference proteome</keyword>
<proteinExistence type="predicted"/>
<evidence type="ECO:0000313" key="1">
    <source>
        <dbReference type="EMBL" id="RKU40235.1"/>
    </source>
</evidence>
<organism evidence="1 2">
    <name type="scientific">Coniochaeta pulveracea</name>
    <dbReference type="NCBI Taxonomy" id="177199"/>
    <lineage>
        <taxon>Eukaryota</taxon>
        <taxon>Fungi</taxon>
        <taxon>Dikarya</taxon>
        <taxon>Ascomycota</taxon>
        <taxon>Pezizomycotina</taxon>
        <taxon>Sordariomycetes</taxon>
        <taxon>Sordariomycetidae</taxon>
        <taxon>Coniochaetales</taxon>
        <taxon>Coniochaetaceae</taxon>
        <taxon>Coniochaeta</taxon>
    </lineage>
</organism>
<dbReference type="EMBL" id="QVQW01000113">
    <property type="protein sequence ID" value="RKU40235.1"/>
    <property type="molecule type" value="Genomic_DNA"/>
</dbReference>
<comment type="caution">
    <text evidence="1">The sequence shown here is derived from an EMBL/GenBank/DDBJ whole genome shotgun (WGS) entry which is preliminary data.</text>
</comment>
<sequence>MPLASGTFSTTLRSRPEWASVIPILLQRQHRDWKESKPEVHDIAIPIPGVGTIASDGHLRFLFLSAVDIIPSNQAKTLQRIERLSYQDGGHRCAIIFLLSVNPTIDDGMTAFASLQILLLTSTLTIPILPLPAIAGLPALLEEFHSKLTSPISINPFQLSDQKAKLEAQQLLPYTGLNPPLPNRAVNVLGDINNSLGDLVDKVSTPQGRGILADYLDGVEGRVVGFWMQGGRM</sequence>
<evidence type="ECO:0000313" key="2">
    <source>
        <dbReference type="Proteomes" id="UP000275385"/>
    </source>
</evidence>
<protein>
    <submittedName>
        <fullName evidence="1">Uncharacterized protein</fullName>
    </submittedName>
</protein>
<reference evidence="1 2" key="1">
    <citation type="submission" date="2018-08" db="EMBL/GenBank/DDBJ databases">
        <title>Draft genome of the lignicolous fungus Coniochaeta pulveracea.</title>
        <authorList>
            <person name="Borstlap C.J."/>
            <person name="De Witt R.N."/>
            <person name="Botha A."/>
            <person name="Volschenk H."/>
        </authorList>
    </citation>
    <scope>NUCLEOTIDE SEQUENCE [LARGE SCALE GENOMIC DNA]</scope>
    <source>
        <strain evidence="1 2">CAB683</strain>
    </source>
</reference>
<dbReference type="OrthoDB" id="2129069at2759"/>
<gene>
    <name evidence="1" type="ORF">DL546_000381</name>
</gene>
<dbReference type="Proteomes" id="UP000275385">
    <property type="component" value="Unassembled WGS sequence"/>
</dbReference>